<evidence type="ECO:0000256" key="3">
    <source>
        <dbReference type="ARBA" id="ARBA00023110"/>
    </source>
</evidence>
<dbReference type="EMBL" id="CP117812">
    <property type="protein sequence ID" value="WDE98517.1"/>
    <property type="molecule type" value="Genomic_DNA"/>
</dbReference>
<reference evidence="8 9" key="1">
    <citation type="submission" date="2023-02" db="EMBL/GenBank/DDBJ databases">
        <title>Genome sequence of Lentisphaera profundi SAORIC-696.</title>
        <authorList>
            <person name="Kim e."/>
            <person name="Cho J.-C."/>
            <person name="Choi A."/>
            <person name="Kang I."/>
        </authorList>
    </citation>
    <scope>NUCLEOTIDE SEQUENCE [LARGE SCALE GENOMIC DNA]</scope>
    <source>
        <strain evidence="8 9">SAORIC-696</strain>
    </source>
</reference>
<evidence type="ECO:0000256" key="5">
    <source>
        <dbReference type="PROSITE-ProRule" id="PRU00277"/>
    </source>
</evidence>
<evidence type="ECO:0000259" key="7">
    <source>
        <dbReference type="PROSITE" id="PS50059"/>
    </source>
</evidence>
<dbReference type="InterPro" id="IPR046357">
    <property type="entry name" value="PPIase_dom_sf"/>
</dbReference>
<evidence type="ECO:0000313" key="8">
    <source>
        <dbReference type="EMBL" id="WDE98517.1"/>
    </source>
</evidence>
<keyword evidence="4 5" id="KW-0413">Isomerase</keyword>
<evidence type="ECO:0000256" key="1">
    <source>
        <dbReference type="ARBA" id="ARBA00000971"/>
    </source>
</evidence>
<evidence type="ECO:0000256" key="4">
    <source>
        <dbReference type="ARBA" id="ARBA00023235"/>
    </source>
</evidence>
<dbReference type="SUPFAM" id="SSF54534">
    <property type="entry name" value="FKBP-like"/>
    <property type="match status" value="1"/>
</dbReference>
<protein>
    <recommendedName>
        <fullName evidence="6">Peptidyl-prolyl cis-trans isomerase</fullName>
        <ecNumber evidence="6">5.2.1.8</ecNumber>
    </recommendedName>
</protein>
<evidence type="ECO:0000256" key="6">
    <source>
        <dbReference type="RuleBase" id="RU003915"/>
    </source>
</evidence>
<comment type="similarity">
    <text evidence="2 6">Belongs to the FKBP-type PPIase family.</text>
</comment>
<dbReference type="EC" id="5.2.1.8" evidence="6"/>
<comment type="catalytic activity">
    <reaction evidence="1 5 6">
        <text>[protein]-peptidylproline (omega=180) = [protein]-peptidylproline (omega=0)</text>
        <dbReference type="Rhea" id="RHEA:16237"/>
        <dbReference type="Rhea" id="RHEA-COMP:10747"/>
        <dbReference type="Rhea" id="RHEA-COMP:10748"/>
        <dbReference type="ChEBI" id="CHEBI:83833"/>
        <dbReference type="ChEBI" id="CHEBI:83834"/>
        <dbReference type="EC" id="5.2.1.8"/>
    </reaction>
</comment>
<dbReference type="Pfam" id="PF01346">
    <property type="entry name" value="FKBP_N"/>
    <property type="match status" value="1"/>
</dbReference>
<dbReference type="InterPro" id="IPR000774">
    <property type="entry name" value="PPIase_FKBP_N"/>
</dbReference>
<dbReference type="GO" id="GO:0016853">
    <property type="term" value="F:isomerase activity"/>
    <property type="evidence" value="ECO:0007669"/>
    <property type="project" value="UniProtKB-KW"/>
</dbReference>
<dbReference type="PROSITE" id="PS50059">
    <property type="entry name" value="FKBP_PPIASE"/>
    <property type="match status" value="1"/>
</dbReference>
<organism evidence="8 9">
    <name type="scientific">Lentisphaera profundi</name>
    <dbReference type="NCBI Taxonomy" id="1658616"/>
    <lineage>
        <taxon>Bacteria</taxon>
        <taxon>Pseudomonadati</taxon>
        <taxon>Lentisphaerota</taxon>
        <taxon>Lentisphaeria</taxon>
        <taxon>Lentisphaerales</taxon>
        <taxon>Lentisphaeraceae</taxon>
        <taxon>Lentisphaera</taxon>
    </lineage>
</organism>
<dbReference type="Pfam" id="PF00254">
    <property type="entry name" value="FKBP_C"/>
    <property type="match status" value="1"/>
</dbReference>
<proteinExistence type="inferred from homology"/>
<gene>
    <name evidence="8" type="ORF">PQO03_11760</name>
</gene>
<keyword evidence="9" id="KW-1185">Reference proteome</keyword>
<keyword evidence="3 5" id="KW-0697">Rotamase</keyword>
<evidence type="ECO:0000256" key="2">
    <source>
        <dbReference type="ARBA" id="ARBA00006577"/>
    </source>
</evidence>
<dbReference type="Gene3D" id="1.10.287.460">
    <property type="entry name" value="Peptidyl-prolyl cis-trans isomerase, FKBP-type, N-terminal domain"/>
    <property type="match status" value="1"/>
</dbReference>
<dbReference type="InterPro" id="IPR001179">
    <property type="entry name" value="PPIase_FKBP_dom"/>
</dbReference>
<dbReference type="PANTHER" id="PTHR43811">
    <property type="entry name" value="FKBP-TYPE PEPTIDYL-PROLYL CIS-TRANS ISOMERASE FKPA"/>
    <property type="match status" value="1"/>
</dbReference>
<sequence>MSTDQDKLSAIIGRQIFDNLKGQGLAEELNFTALGASILEASEGKDSPFTAEDEQAIFGELQERMQAKTAEQSKHLAVAGQEFLAENGKKDGIITTASGLQYRVVNSGDGQTPSASCTVETHYEGRLTNGEVFDSSYQRGETVSFPVNGVIQGWQEALQLMKAGDKWELFIPYELAYGAAGSPPKIGPCETLVFDIELIAVK</sequence>
<dbReference type="Gene3D" id="3.10.50.40">
    <property type="match status" value="1"/>
</dbReference>
<name>A0ABY7W072_9BACT</name>
<dbReference type="InterPro" id="IPR036944">
    <property type="entry name" value="PPIase_FKBP_N_sf"/>
</dbReference>
<dbReference type="Proteomes" id="UP001214250">
    <property type="component" value="Chromosome 2"/>
</dbReference>
<evidence type="ECO:0000313" key="9">
    <source>
        <dbReference type="Proteomes" id="UP001214250"/>
    </source>
</evidence>
<accession>A0ABY7W072</accession>
<dbReference type="RefSeq" id="WP_274153388.1">
    <property type="nucleotide sequence ID" value="NZ_CP117812.1"/>
</dbReference>
<dbReference type="PANTHER" id="PTHR43811:SF19">
    <property type="entry name" value="39 KDA FK506-BINDING NUCLEAR PROTEIN"/>
    <property type="match status" value="1"/>
</dbReference>
<feature type="domain" description="PPIase FKBP-type" evidence="7">
    <location>
        <begin position="116"/>
        <end position="202"/>
    </location>
</feature>